<gene>
    <name evidence="2" type="ORF">POL72_18905</name>
</gene>
<accession>A0ABT5C1G5</accession>
<reference evidence="2 3" key="1">
    <citation type="submission" date="2023-01" db="EMBL/GenBank/DDBJ databases">
        <title>Minimal conservation of predation-associated metabolite biosynthetic gene clusters underscores biosynthetic potential of Myxococcota including descriptions for ten novel species: Archangium lansinium sp. nov., Myxococcus landrumus sp. nov., Nannocystis bai.</title>
        <authorList>
            <person name="Ahearne A."/>
            <person name="Stevens C."/>
            <person name="Dowd S."/>
        </authorList>
    </citation>
    <scope>NUCLEOTIDE SEQUENCE [LARGE SCALE GENOMIC DNA]</scope>
    <source>
        <strain evidence="2 3">WIWO2</strain>
    </source>
</reference>
<feature type="chain" id="PRO_5046980345" description="Secreted protein" evidence="1">
    <location>
        <begin position="21"/>
        <end position="158"/>
    </location>
</feature>
<keyword evidence="1" id="KW-0732">Signal</keyword>
<evidence type="ECO:0008006" key="4">
    <source>
        <dbReference type="Google" id="ProtNLM"/>
    </source>
</evidence>
<name>A0ABT5C1G5_9BACT</name>
<feature type="signal peptide" evidence="1">
    <location>
        <begin position="1"/>
        <end position="20"/>
    </location>
</feature>
<dbReference type="PROSITE" id="PS51257">
    <property type="entry name" value="PROKAR_LIPOPROTEIN"/>
    <property type="match status" value="1"/>
</dbReference>
<proteinExistence type="predicted"/>
<evidence type="ECO:0000313" key="3">
    <source>
        <dbReference type="Proteomes" id="UP001217485"/>
    </source>
</evidence>
<dbReference type="EMBL" id="JAQNDK010000002">
    <property type="protein sequence ID" value="MDC0679818.1"/>
    <property type="molecule type" value="Genomic_DNA"/>
</dbReference>
<protein>
    <recommendedName>
        <fullName evidence="4">Secreted protein</fullName>
    </recommendedName>
</protein>
<dbReference type="RefSeq" id="WP_272096822.1">
    <property type="nucleotide sequence ID" value="NZ_JAQNDK010000002.1"/>
</dbReference>
<organism evidence="2 3">
    <name type="scientific">Sorangium atrum</name>
    <dbReference type="NCBI Taxonomy" id="2995308"/>
    <lineage>
        <taxon>Bacteria</taxon>
        <taxon>Pseudomonadati</taxon>
        <taxon>Myxococcota</taxon>
        <taxon>Polyangia</taxon>
        <taxon>Polyangiales</taxon>
        <taxon>Polyangiaceae</taxon>
        <taxon>Sorangium</taxon>
    </lineage>
</organism>
<evidence type="ECO:0000313" key="2">
    <source>
        <dbReference type="EMBL" id="MDC0679818.1"/>
    </source>
</evidence>
<evidence type="ECO:0000256" key="1">
    <source>
        <dbReference type="SAM" id="SignalP"/>
    </source>
</evidence>
<keyword evidence="3" id="KW-1185">Reference proteome</keyword>
<dbReference type="Proteomes" id="UP001217485">
    <property type="component" value="Unassembled WGS sequence"/>
</dbReference>
<comment type="caution">
    <text evidence="2">The sequence shown here is derived from an EMBL/GenBank/DDBJ whole genome shotgun (WGS) entry which is preliminary data.</text>
</comment>
<sequence>MRRMTLLGVLAAGLALVACGDEGGETGIALDENQQLGELTSEEASQVCDDLKQPMKLAKADQCDLVGLLNSREIEACVAIWRQCLISPGEPLTSSRCFTYEFEGCAVTVAEAKTCLIAMAGTLKELSCGSDFDLLQPPEECAGVRAKCPSILENGEGF</sequence>